<sequence>MNTLSTVSQILGSLTRRASNLAPWAEKPVIKWSLECDNPEGDCAEHIFHCFIPRSVDPDGRTEATLRRNVSDSVADTFAGKHHDKIAERMESAIKDSLSQDVRIERDEGDWEGTRAYFSLHGETYHIRTTIPFWAELWAQLPKNERLQGWLEALQPCAPCEVPPTASSEHLPLEPEEQDPSGPAASDPKGSQSNGIQFEWPAISPEGGISKDSQNLFRSSLRSEKVRGPSDDDSSSRNPSLTSVAVRSADASDNPGEIRRSVRIKNCSSASRTLSISSDGFPGEEGT</sequence>
<evidence type="ECO:0000313" key="2">
    <source>
        <dbReference type="EMBL" id="KAK1921608.1"/>
    </source>
</evidence>
<keyword evidence="3" id="KW-1185">Reference proteome</keyword>
<proteinExistence type="predicted"/>
<organism evidence="2 3">
    <name type="scientific">Papiliotrema laurentii</name>
    <name type="common">Cryptococcus laurentii</name>
    <dbReference type="NCBI Taxonomy" id="5418"/>
    <lineage>
        <taxon>Eukaryota</taxon>
        <taxon>Fungi</taxon>
        <taxon>Dikarya</taxon>
        <taxon>Basidiomycota</taxon>
        <taxon>Agaricomycotina</taxon>
        <taxon>Tremellomycetes</taxon>
        <taxon>Tremellales</taxon>
        <taxon>Rhynchogastremaceae</taxon>
        <taxon>Papiliotrema</taxon>
    </lineage>
</organism>
<name>A0AAD9CVY3_PAPLA</name>
<dbReference type="Proteomes" id="UP001182556">
    <property type="component" value="Unassembled WGS sequence"/>
</dbReference>
<evidence type="ECO:0000256" key="1">
    <source>
        <dbReference type="SAM" id="MobiDB-lite"/>
    </source>
</evidence>
<dbReference type="EMBL" id="JAODAN010000010">
    <property type="protein sequence ID" value="KAK1921608.1"/>
    <property type="molecule type" value="Genomic_DNA"/>
</dbReference>
<accession>A0AAD9CVY3</accession>
<dbReference type="AlphaFoldDB" id="A0AAD9CVY3"/>
<feature type="compositionally biased region" description="Polar residues" evidence="1">
    <location>
        <begin position="266"/>
        <end position="278"/>
    </location>
</feature>
<feature type="compositionally biased region" description="Basic and acidic residues" evidence="1">
    <location>
        <begin position="221"/>
        <end position="230"/>
    </location>
</feature>
<comment type="caution">
    <text evidence="2">The sequence shown here is derived from an EMBL/GenBank/DDBJ whole genome shotgun (WGS) entry which is preliminary data.</text>
</comment>
<gene>
    <name evidence="2" type="ORF">DB88DRAFT_517324</name>
</gene>
<evidence type="ECO:0000313" key="3">
    <source>
        <dbReference type="Proteomes" id="UP001182556"/>
    </source>
</evidence>
<protein>
    <submittedName>
        <fullName evidence="2">Uncharacterized protein</fullName>
    </submittedName>
</protein>
<feature type="region of interest" description="Disordered" evidence="1">
    <location>
        <begin position="162"/>
        <end position="287"/>
    </location>
</feature>
<reference evidence="2" key="1">
    <citation type="submission" date="2023-02" db="EMBL/GenBank/DDBJ databases">
        <title>Identification and recombinant expression of a fungal hydrolase from Papiliotrema laurentii that hydrolyzes apple cutin and clears colloidal polyester polyurethane.</title>
        <authorList>
            <consortium name="DOE Joint Genome Institute"/>
            <person name="Roman V.A."/>
            <person name="Bojanowski C."/>
            <person name="Crable B.R."/>
            <person name="Wagner D.N."/>
            <person name="Hung C.S."/>
            <person name="Nadeau L.J."/>
            <person name="Schratz L."/>
            <person name="Haridas S."/>
            <person name="Pangilinan J."/>
            <person name="Lipzen A."/>
            <person name="Na H."/>
            <person name="Yan M."/>
            <person name="Ng V."/>
            <person name="Grigoriev I.V."/>
            <person name="Spatafora J.W."/>
            <person name="Barlow D."/>
            <person name="Biffinger J."/>
            <person name="Kelley-Loughnane N."/>
            <person name="Varaljay V.A."/>
            <person name="Crookes-Goodson W.J."/>
        </authorList>
    </citation>
    <scope>NUCLEOTIDE SEQUENCE</scope>
    <source>
        <strain evidence="2">5307AH</strain>
    </source>
</reference>
<feature type="compositionally biased region" description="Polar residues" evidence="1">
    <location>
        <begin position="211"/>
        <end position="220"/>
    </location>
</feature>